<protein>
    <recommendedName>
        <fullName evidence="2">WIYLD domain-containing protein</fullName>
    </recommendedName>
</protein>
<evidence type="ECO:0000313" key="3">
    <source>
        <dbReference type="EMBL" id="JAU19907.1"/>
    </source>
</evidence>
<accession>A0A1J3DIS9</accession>
<feature type="compositionally biased region" description="Low complexity" evidence="1">
    <location>
        <begin position="95"/>
        <end position="105"/>
    </location>
</feature>
<dbReference type="InterPro" id="IPR018848">
    <property type="entry name" value="WIYLD_domain"/>
</dbReference>
<feature type="region of interest" description="Disordered" evidence="1">
    <location>
        <begin position="71"/>
        <end position="116"/>
    </location>
</feature>
<proteinExistence type="predicted"/>
<dbReference type="EMBL" id="GEVI01012413">
    <property type="protein sequence ID" value="JAU19907.1"/>
    <property type="molecule type" value="Transcribed_RNA"/>
</dbReference>
<dbReference type="Pfam" id="PF10440">
    <property type="entry name" value="WIYLD"/>
    <property type="match status" value="1"/>
</dbReference>
<dbReference type="AlphaFoldDB" id="A0A1J3DIS9"/>
<gene>
    <name evidence="3" type="ORF">GA_TR20008_c5_g1_i1_g.66771</name>
</gene>
<feature type="compositionally biased region" description="Acidic residues" evidence="1">
    <location>
        <begin position="154"/>
        <end position="171"/>
    </location>
</feature>
<dbReference type="PANTHER" id="PTHR34271">
    <property type="entry name" value="NUCLEOLAR HISTONE METHYLTRANSFERASE-RELATED PROTEIN"/>
    <property type="match status" value="1"/>
</dbReference>
<dbReference type="InterPro" id="IPR043017">
    <property type="entry name" value="WIYLD_dom_sf"/>
</dbReference>
<feature type="compositionally biased region" description="Acidic residues" evidence="1">
    <location>
        <begin position="78"/>
        <end position="91"/>
    </location>
</feature>
<dbReference type="Gene3D" id="1.10.8.850">
    <property type="entry name" value="Histone-lysine N methyltransferase , C-terminal domain-like"/>
    <property type="match status" value="1"/>
</dbReference>
<organism evidence="3">
    <name type="scientific">Noccaea caerulescens</name>
    <name type="common">Alpine penny-cress</name>
    <name type="synonym">Thlaspi caerulescens</name>
    <dbReference type="NCBI Taxonomy" id="107243"/>
    <lineage>
        <taxon>Eukaryota</taxon>
        <taxon>Viridiplantae</taxon>
        <taxon>Streptophyta</taxon>
        <taxon>Embryophyta</taxon>
        <taxon>Tracheophyta</taxon>
        <taxon>Spermatophyta</taxon>
        <taxon>Magnoliopsida</taxon>
        <taxon>eudicotyledons</taxon>
        <taxon>Gunneridae</taxon>
        <taxon>Pentapetalae</taxon>
        <taxon>rosids</taxon>
        <taxon>malvids</taxon>
        <taxon>Brassicales</taxon>
        <taxon>Brassicaceae</taxon>
        <taxon>Coluteocarpeae</taxon>
        <taxon>Noccaea</taxon>
    </lineage>
</organism>
<feature type="domain" description="WIYLD" evidence="2">
    <location>
        <begin position="11"/>
        <end position="70"/>
    </location>
</feature>
<evidence type="ECO:0000259" key="2">
    <source>
        <dbReference type="Pfam" id="PF10440"/>
    </source>
</evidence>
<evidence type="ECO:0000256" key="1">
    <source>
        <dbReference type="SAM" id="MobiDB-lite"/>
    </source>
</evidence>
<feature type="region of interest" description="Disordered" evidence="1">
    <location>
        <begin position="134"/>
        <end position="171"/>
    </location>
</feature>
<name>A0A1J3DIS9_NOCCA</name>
<sequence>MAPRGRRRRPGLMRVDAARDAMRPLGFSERVIDDTIKDLLQVYGGEDAWQLIEDGGYSVLLDSCLAKQNEQTKPVADEQQEEIAQEEEMEEDHVGSSSTSLVGSGPDTGTHTFRTTDASSTITEAVMDSSPAAYQSGAARVGGARSSHCGWLSSEEETDPDEDGDSDDDEMIQLTPEPLCEELEELLMKVRGQQKRKIPTRWDN</sequence>
<dbReference type="PANTHER" id="PTHR34271:SF1">
    <property type="entry name" value="NUCLEOLAR HISTONE METHYLTRANSFERASE-RELATED PROTEIN"/>
    <property type="match status" value="1"/>
</dbReference>
<reference evidence="3" key="1">
    <citation type="submission" date="2016-07" db="EMBL/GenBank/DDBJ databases">
        <title>De novo transcriptome assembly of four accessions of the metal hyperaccumulator plant Noccaea caerulescens.</title>
        <authorList>
            <person name="Blande D."/>
            <person name="Halimaa P."/>
            <person name="Tervahauta A.I."/>
            <person name="Aarts M.G."/>
            <person name="Karenlampi S.O."/>
        </authorList>
    </citation>
    <scope>NUCLEOTIDE SEQUENCE</scope>
</reference>
<feature type="compositionally biased region" description="Polar residues" evidence="1">
    <location>
        <begin position="107"/>
        <end position="116"/>
    </location>
</feature>